<evidence type="ECO:0000313" key="1">
    <source>
        <dbReference type="EMBL" id="KKN48983.1"/>
    </source>
</evidence>
<protein>
    <submittedName>
        <fullName evidence="1">Uncharacterized protein</fullName>
    </submittedName>
</protein>
<dbReference type="AlphaFoldDB" id="A0A0F9U5P7"/>
<dbReference type="EMBL" id="LAZR01001192">
    <property type="protein sequence ID" value="KKN48983.1"/>
    <property type="molecule type" value="Genomic_DNA"/>
</dbReference>
<name>A0A0F9U5P7_9ZZZZ</name>
<comment type="caution">
    <text evidence="1">The sequence shown here is derived from an EMBL/GenBank/DDBJ whole genome shotgun (WGS) entry which is preliminary data.</text>
</comment>
<organism evidence="1">
    <name type="scientific">marine sediment metagenome</name>
    <dbReference type="NCBI Taxonomy" id="412755"/>
    <lineage>
        <taxon>unclassified sequences</taxon>
        <taxon>metagenomes</taxon>
        <taxon>ecological metagenomes</taxon>
    </lineage>
</organism>
<proteinExistence type="predicted"/>
<accession>A0A0F9U5P7</accession>
<gene>
    <name evidence="1" type="ORF">LCGC14_0647250</name>
</gene>
<reference evidence="1" key="1">
    <citation type="journal article" date="2015" name="Nature">
        <title>Complex archaea that bridge the gap between prokaryotes and eukaryotes.</title>
        <authorList>
            <person name="Spang A."/>
            <person name="Saw J.H."/>
            <person name="Jorgensen S.L."/>
            <person name="Zaremba-Niedzwiedzka K."/>
            <person name="Martijn J."/>
            <person name="Lind A.E."/>
            <person name="van Eijk R."/>
            <person name="Schleper C."/>
            <person name="Guy L."/>
            <person name="Ettema T.J."/>
        </authorList>
    </citation>
    <scope>NUCLEOTIDE SEQUENCE</scope>
</reference>
<sequence length="202" mass="21049">MFSIPSFRFNEATRFRATACGVGAAVLLAVAFVPVGAAAQSEEELIADALRAATPGISETATVSDLAGKVLRKGSGGYTCFPAPAGIAGPMCMDAEWLTWMDAWMNQKPFTAKSVGIAYMMAGDSPEGGASNIDPAAATPTSENEWVVEGPHIMVISPDPAALEGLPVTMATDGPYVMWSGTPYAHVMIPVGARPDQRKVAQ</sequence>